<dbReference type="EMBL" id="CCDP010000003">
    <property type="protein sequence ID" value="CDQ41757.1"/>
    <property type="molecule type" value="Genomic_DNA"/>
</dbReference>
<dbReference type="OrthoDB" id="5432174at2"/>
<accession>A0A024QHL7</accession>
<dbReference type="STRING" id="1462526.BN990_04134"/>
<evidence type="ECO:0000313" key="2">
    <source>
        <dbReference type="Proteomes" id="UP000028875"/>
    </source>
</evidence>
<dbReference type="AlphaFoldDB" id="A0A024QHL7"/>
<dbReference type="PANTHER" id="PTHR38449:SF1">
    <property type="entry name" value="REGULATORY PROTEIN SSL2874-RELATED"/>
    <property type="match status" value="1"/>
</dbReference>
<keyword evidence="2" id="KW-1185">Reference proteome</keyword>
<dbReference type="Pfam" id="PF04025">
    <property type="entry name" value="RemA-like"/>
    <property type="match status" value="1"/>
</dbReference>
<dbReference type="eggNOG" id="COG2052">
    <property type="taxonomic scope" value="Bacteria"/>
</dbReference>
<dbReference type="RefSeq" id="WP_038246521.1">
    <property type="nucleotide sequence ID" value="NZ_BNER01000008.1"/>
</dbReference>
<gene>
    <name evidence="1" type="ORF">BN990_04134</name>
</gene>
<evidence type="ECO:0008006" key="3">
    <source>
        <dbReference type="Google" id="ProtNLM"/>
    </source>
</evidence>
<reference evidence="2" key="2">
    <citation type="submission" date="2014-05" db="EMBL/GenBank/DDBJ databases">
        <title>Draft genome sequence of Virgibacillus massiliensis Vm-5.</title>
        <authorList>
            <person name="Khelaifia S."/>
            <person name="Croce O."/>
            <person name="Lagier J.C."/>
            <person name="Raoult D."/>
        </authorList>
    </citation>
    <scope>NUCLEOTIDE SEQUENCE [LARGE SCALE GENOMIC DNA]</scope>
    <source>
        <strain evidence="2">Vm-5</strain>
    </source>
</reference>
<organism evidence="1 2">
    <name type="scientific">Virgibacillus massiliensis</name>
    <dbReference type="NCBI Taxonomy" id="1462526"/>
    <lineage>
        <taxon>Bacteria</taxon>
        <taxon>Bacillati</taxon>
        <taxon>Bacillota</taxon>
        <taxon>Bacilli</taxon>
        <taxon>Bacillales</taxon>
        <taxon>Bacillaceae</taxon>
        <taxon>Virgibacillus</taxon>
    </lineage>
</organism>
<evidence type="ECO:0000313" key="1">
    <source>
        <dbReference type="EMBL" id="CDQ41757.1"/>
    </source>
</evidence>
<reference evidence="1 2" key="1">
    <citation type="submission" date="2014-03" db="EMBL/GenBank/DDBJ databases">
        <authorList>
            <person name="Urmite Genomes U."/>
        </authorList>
    </citation>
    <scope>NUCLEOTIDE SEQUENCE [LARGE SCALE GENOMIC DNA]</scope>
    <source>
        <strain evidence="1 2">Vm-5</strain>
    </source>
</reference>
<dbReference type="PANTHER" id="PTHR38449">
    <property type="entry name" value="REGULATORY PROTEIN TM_1690-RELATED"/>
    <property type="match status" value="1"/>
</dbReference>
<sequence>MNIQLINVGFENFVVANKIISVSNAGSSPVKRQIKAAKEKGFYIDLTEGRRTNTIIFSENGGGDLILIAVAPQPQTIKSRINKTKEENRLLNEASSIEREGYIVH</sequence>
<proteinExistence type="predicted"/>
<protein>
    <recommendedName>
        <fullName evidence="3">DUF370 domain-containing protein</fullName>
    </recommendedName>
</protein>
<dbReference type="InterPro" id="IPR007169">
    <property type="entry name" value="RemA-like"/>
</dbReference>
<name>A0A024QHL7_9BACI</name>
<comment type="caution">
    <text evidence="1">The sequence shown here is derived from an EMBL/GenBank/DDBJ whole genome shotgun (WGS) entry which is preliminary data.</text>
</comment>
<dbReference type="Proteomes" id="UP000028875">
    <property type="component" value="Unassembled WGS sequence"/>
</dbReference>